<dbReference type="SUPFAM" id="SSF56672">
    <property type="entry name" value="DNA/RNA polymerases"/>
    <property type="match status" value="1"/>
</dbReference>
<keyword evidence="4" id="KW-1185">Reference proteome</keyword>
<proteinExistence type="predicted"/>
<dbReference type="AlphaFoldDB" id="A0ABD3I7W3"/>
<feature type="compositionally biased region" description="Polar residues" evidence="1">
    <location>
        <begin position="545"/>
        <end position="555"/>
    </location>
</feature>
<feature type="region of interest" description="Disordered" evidence="1">
    <location>
        <begin position="515"/>
        <end position="566"/>
    </location>
</feature>
<dbReference type="Gene3D" id="3.30.420.10">
    <property type="entry name" value="Ribonuclease H-like superfamily/Ribonuclease H"/>
    <property type="match status" value="1"/>
</dbReference>
<dbReference type="InterPro" id="IPR036397">
    <property type="entry name" value="RNaseH_sf"/>
</dbReference>
<dbReference type="InterPro" id="IPR057670">
    <property type="entry name" value="SH3_retrovirus"/>
</dbReference>
<dbReference type="Pfam" id="PF07727">
    <property type="entry name" value="RVT_2"/>
    <property type="match status" value="2"/>
</dbReference>
<dbReference type="PROSITE" id="PS50994">
    <property type="entry name" value="INTEGRASE"/>
    <property type="match status" value="1"/>
</dbReference>
<dbReference type="InterPro" id="IPR012337">
    <property type="entry name" value="RNaseH-like_sf"/>
</dbReference>
<feature type="compositionally biased region" description="Basic and acidic residues" evidence="1">
    <location>
        <begin position="527"/>
        <end position="537"/>
    </location>
</feature>
<feature type="region of interest" description="Disordered" evidence="1">
    <location>
        <begin position="461"/>
        <end position="483"/>
    </location>
</feature>
<organism evidence="3 4">
    <name type="scientific">Riccia sorocarpa</name>
    <dbReference type="NCBI Taxonomy" id="122646"/>
    <lineage>
        <taxon>Eukaryota</taxon>
        <taxon>Viridiplantae</taxon>
        <taxon>Streptophyta</taxon>
        <taxon>Embryophyta</taxon>
        <taxon>Marchantiophyta</taxon>
        <taxon>Marchantiopsida</taxon>
        <taxon>Marchantiidae</taxon>
        <taxon>Marchantiales</taxon>
        <taxon>Ricciaceae</taxon>
        <taxon>Riccia</taxon>
    </lineage>
</organism>
<evidence type="ECO:0000259" key="2">
    <source>
        <dbReference type="PROSITE" id="PS50994"/>
    </source>
</evidence>
<reference evidence="3 4" key="1">
    <citation type="submission" date="2024-09" db="EMBL/GenBank/DDBJ databases">
        <title>Chromosome-scale assembly of Riccia sorocarpa.</title>
        <authorList>
            <person name="Paukszto L."/>
        </authorList>
    </citation>
    <scope>NUCLEOTIDE SEQUENCE [LARGE SCALE GENOMIC DNA]</scope>
    <source>
        <strain evidence="3">LP-2024</strain>
        <tissue evidence="3">Aerial parts of the thallus</tissue>
    </source>
</reference>
<dbReference type="PANTHER" id="PTHR11439:SF483">
    <property type="entry name" value="PEPTIDE SYNTHASE GLIP-LIKE, PUTATIVE (AFU_ORTHOLOGUE AFUA_3G12920)-RELATED"/>
    <property type="match status" value="1"/>
</dbReference>
<dbReference type="PANTHER" id="PTHR11439">
    <property type="entry name" value="GAG-POL-RELATED RETROTRANSPOSON"/>
    <property type="match status" value="1"/>
</dbReference>
<dbReference type="Proteomes" id="UP001633002">
    <property type="component" value="Unassembled WGS sequence"/>
</dbReference>
<feature type="compositionally biased region" description="Polar residues" evidence="1">
    <location>
        <begin position="472"/>
        <end position="483"/>
    </location>
</feature>
<dbReference type="InterPro" id="IPR013103">
    <property type="entry name" value="RVT_2"/>
</dbReference>
<dbReference type="InterPro" id="IPR043502">
    <property type="entry name" value="DNA/RNA_pol_sf"/>
</dbReference>
<protein>
    <recommendedName>
        <fullName evidence="2">Integrase catalytic domain-containing protein</fullName>
    </recommendedName>
</protein>
<dbReference type="InterPro" id="IPR001584">
    <property type="entry name" value="Integrase_cat-core"/>
</dbReference>
<dbReference type="Pfam" id="PF25597">
    <property type="entry name" value="SH3_retrovirus"/>
    <property type="match status" value="1"/>
</dbReference>
<dbReference type="SUPFAM" id="SSF53098">
    <property type="entry name" value="Ribonuclease H-like"/>
    <property type="match status" value="1"/>
</dbReference>
<sequence length="1006" mass="113232">MGETLTTLPEQDKLTGAVNFVTWKWHIQSILEGDDLWDLTQTIDSPDDAKDEKLKKRKQCVLSIIKRSVQREIIHYLLEVKTPNECRKVLTTLFEVKNSATRLTAFNEFCSLKMESGASVTEFMYKVKRVVSQMRTYGDKLSNEMVVERILTALPSSFDSIRSVIGAGEKLPSIEQLTGRLQLEESRDRNRDETGDIEVLVTQFRNKLTKQGQPYRPPHTRTDDNQGQSSRDSTPRQCTRCGLKGHLADFCRMSYTRIKKNEDGTITVLPKITPTQPTRKASPDDVDPAVKVFLTSTDCGLKTTSNPGEPVHSALSVETNRWYVDSGASCHVTANNGTAERKNRTTLERTISMMANTGLPKNLWAEAVQMATYLINRSPTEANQGTTPFEFFFKEKPDLSNLHPFGCTVYVHVPKEERRKLDSHTIKCKFVGYDTYSKGFRCYDSTRQRILLSRDVKFAEESTDTPEAATEHPSSTLLPLRSTTPEDLATDDFIHEPPLVDDLLPTIQELLPPAAPEETAAPPQRVGRTDLADDLPRSPDPTGPRDTTVTHGSNDSDGEPPGDNGIITYQRRTVPTEMLEAAAQPHWSSAIAKEVDSILKNKTWEVVQLAEGRKPVMARWIFKLKTSPDNSTAPVHKARLVARGFEQRMGIDFTDTYSPVIKWTTLRLVIVFATQSSWKLTHIDIKTAFLYGDLEEEVYLVPPPGFDIPSNSGLACRLKKSLYGLKQAPRACTYIDWLLTQLQHNFDLSNLGDMQHYLRLEFIRGEKGVLMTQQSYALSILEDMDLVDCNPAATPMEPGLQLAAEMEAPLANQKVYRAIVGKLLYLNNSRPDLCFAVGVVSRFVNKPYLPHMEAVKRICRYLKGTYHLGVLFPFQPGAHLIGYTSNTFKYEDDEFLQGFTDADWTGDRDTRRSTGGYLFKFGDSLISWSSHRQPTVALSSAESEYRSLAEGTKEACWLQGILHELGLTNTQPTPMWCDNQASIKISKNPILHARTKHIQNPLSLYS</sequence>
<evidence type="ECO:0000313" key="3">
    <source>
        <dbReference type="EMBL" id="KAL3699391.1"/>
    </source>
</evidence>
<feature type="domain" description="Integrase catalytic" evidence="2">
    <location>
        <begin position="335"/>
        <end position="396"/>
    </location>
</feature>
<evidence type="ECO:0000313" key="4">
    <source>
        <dbReference type="Proteomes" id="UP001633002"/>
    </source>
</evidence>
<name>A0ABD3I7W3_9MARC</name>
<comment type="caution">
    <text evidence="3">The sequence shown here is derived from an EMBL/GenBank/DDBJ whole genome shotgun (WGS) entry which is preliminary data.</text>
</comment>
<feature type="compositionally biased region" description="Polar residues" evidence="1">
    <location>
        <begin position="225"/>
        <end position="237"/>
    </location>
</feature>
<dbReference type="Pfam" id="PF14223">
    <property type="entry name" value="Retrotran_gag_2"/>
    <property type="match status" value="1"/>
</dbReference>
<dbReference type="EMBL" id="JBJQOH010000001">
    <property type="protein sequence ID" value="KAL3699391.1"/>
    <property type="molecule type" value="Genomic_DNA"/>
</dbReference>
<accession>A0ABD3I7W3</accession>
<evidence type="ECO:0000256" key="1">
    <source>
        <dbReference type="SAM" id="MobiDB-lite"/>
    </source>
</evidence>
<gene>
    <name evidence="3" type="ORF">R1sor_017413</name>
</gene>
<dbReference type="CDD" id="cd09272">
    <property type="entry name" value="RNase_HI_RT_Ty1"/>
    <property type="match status" value="1"/>
</dbReference>
<feature type="region of interest" description="Disordered" evidence="1">
    <location>
        <begin position="207"/>
        <end position="237"/>
    </location>
</feature>